<gene>
    <name evidence="1" type="ORF">KUCAC02_001098</name>
</gene>
<dbReference type="EMBL" id="CM043786">
    <property type="protein sequence ID" value="KAI4831562.1"/>
    <property type="molecule type" value="Genomic_DNA"/>
</dbReference>
<sequence length="75" mass="9001">MYKIRQKTMAYTNKYNLPDDTRTKEILIRRHASIRRSLRAESFREPSAQNTFKSQKYYSLQPGGSLETAFELRRR</sequence>
<comment type="caution">
    <text evidence="1">The sequence shown here is derived from an EMBL/GenBank/DDBJ whole genome shotgun (WGS) entry which is preliminary data.</text>
</comment>
<name>A0ACB9XWM5_CHAAC</name>
<feature type="non-terminal residue" evidence="1">
    <location>
        <position position="75"/>
    </location>
</feature>
<proteinExistence type="predicted"/>
<protein>
    <submittedName>
        <fullName evidence="1">Uncharacterized protein</fullName>
    </submittedName>
</protein>
<evidence type="ECO:0000313" key="1">
    <source>
        <dbReference type="EMBL" id="KAI4831562.1"/>
    </source>
</evidence>
<evidence type="ECO:0000313" key="2">
    <source>
        <dbReference type="Proteomes" id="UP001057452"/>
    </source>
</evidence>
<organism evidence="1 2">
    <name type="scientific">Chaenocephalus aceratus</name>
    <name type="common">Blackfin icefish</name>
    <name type="synonym">Chaenichthys aceratus</name>
    <dbReference type="NCBI Taxonomy" id="36190"/>
    <lineage>
        <taxon>Eukaryota</taxon>
        <taxon>Metazoa</taxon>
        <taxon>Chordata</taxon>
        <taxon>Craniata</taxon>
        <taxon>Vertebrata</taxon>
        <taxon>Euteleostomi</taxon>
        <taxon>Actinopterygii</taxon>
        <taxon>Neopterygii</taxon>
        <taxon>Teleostei</taxon>
        <taxon>Neoteleostei</taxon>
        <taxon>Acanthomorphata</taxon>
        <taxon>Eupercaria</taxon>
        <taxon>Perciformes</taxon>
        <taxon>Notothenioidei</taxon>
        <taxon>Channichthyidae</taxon>
        <taxon>Chaenocephalus</taxon>
    </lineage>
</organism>
<reference evidence="1" key="1">
    <citation type="submission" date="2022-05" db="EMBL/GenBank/DDBJ databases">
        <title>Chromosome-level genome of Chaenocephalus aceratus.</title>
        <authorList>
            <person name="Park H."/>
        </authorList>
    </citation>
    <scope>NUCLEOTIDE SEQUENCE</scope>
    <source>
        <strain evidence="1">KU_202001</strain>
    </source>
</reference>
<dbReference type="Proteomes" id="UP001057452">
    <property type="component" value="Chromosome 2"/>
</dbReference>
<accession>A0ACB9XWM5</accession>
<keyword evidence="2" id="KW-1185">Reference proteome</keyword>